<feature type="domain" description="AP2/ERF" evidence="7">
    <location>
        <begin position="84"/>
        <end position="142"/>
    </location>
</feature>
<dbReference type="Gene3D" id="3.30.730.10">
    <property type="entry name" value="AP2/ERF domain"/>
    <property type="match status" value="1"/>
</dbReference>
<dbReference type="CDD" id="cd00018">
    <property type="entry name" value="AP2"/>
    <property type="match status" value="1"/>
</dbReference>
<sequence>MWDFDSEISTFPTPPVLSRCLLRESNSLPLDENDSEDMVLYGILREAINMGWEPTMKTLTSEEDKVQAKPPQKKKETGVEVERHYRGVRKRPWGNYAAEIRDSHRHSIRVWLGTFLTAEEAAMAYDQAAFAMRGSQAILNFPADVVSKSLQQGAATASIEIMCPSSSDSGGSATSSSFQRAFAKRPYKRRRAPSAEESVREAAATVLELEDLGVEYLEELLLSTESPHTPTYLD</sequence>
<dbReference type="Pfam" id="PF00847">
    <property type="entry name" value="AP2"/>
    <property type="match status" value="1"/>
</dbReference>
<feature type="non-terminal residue" evidence="8">
    <location>
        <position position="234"/>
    </location>
</feature>
<keyword evidence="2" id="KW-0805">Transcription regulation</keyword>
<dbReference type="GO" id="GO:0009873">
    <property type="term" value="P:ethylene-activated signaling pathway"/>
    <property type="evidence" value="ECO:0007669"/>
    <property type="project" value="InterPro"/>
</dbReference>
<dbReference type="InterPro" id="IPR044808">
    <property type="entry name" value="ERF_plant"/>
</dbReference>
<dbReference type="Proteomes" id="UP000824469">
    <property type="component" value="Unassembled WGS sequence"/>
</dbReference>
<dbReference type="PANTHER" id="PTHR31190">
    <property type="entry name" value="DNA-BINDING DOMAIN"/>
    <property type="match status" value="1"/>
</dbReference>
<dbReference type="OMA" id="GWEPRCK"/>
<evidence type="ECO:0000256" key="1">
    <source>
        <dbReference type="ARBA" id="ARBA00004123"/>
    </source>
</evidence>
<feature type="region of interest" description="Disordered" evidence="6">
    <location>
        <begin position="60"/>
        <end position="83"/>
    </location>
</feature>
<dbReference type="GO" id="GO:0003677">
    <property type="term" value="F:DNA binding"/>
    <property type="evidence" value="ECO:0007669"/>
    <property type="project" value="UniProtKB-KW"/>
</dbReference>
<dbReference type="AlphaFoldDB" id="A0AA38GKQ1"/>
<comment type="caution">
    <text evidence="8">The sequence shown here is derived from an EMBL/GenBank/DDBJ whole genome shotgun (WGS) entry which is preliminary data.</text>
</comment>
<dbReference type="PRINTS" id="PR00367">
    <property type="entry name" value="ETHRSPELEMNT"/>
</dbReference>
<keyword evidence="5" id="KW-0539">Nucleus</keyword>
<accession>A0AA38GKQ1</accession>
<keyword evidence="3" id="KW-0238">DNA-binding</keyword>
<evidence type="ECO:0000313" key="8">
    <source>
        <dbReference type="EMBL" id="KAH9324266.1"/>
    </source>
</evidence>
<evidence type="ECO:0000256" key="3">
    <source>
        <dbReference type="ARBA" id="ARBA00023125"/>
    </source>
</evidence>
<gene>
    <name evidence="8" type="ORF">KI387_004444</name>
</gene>
<dbReference type="PANTHER" id="PTHR31190:SF374">
    <property type="entry name" value="AP2_ERF DOMAIN-CONTAINING PROTEIN"/>
    <property type="match status" value="1"/>
</dbReference>
<keyword evidence="9" id="KW-1185">Reference proteome</keyword>
<reference evidence="8 9" key="1">
    <citation type="journal article" date="2021" name="Nat. Plants">
        <title>The Taxus genome provides insights into paclitaxel biosynthesis.</title>
        <authorList>
            <person name="Xiong X."/>
            <person name="Gou J."/>
            <person name="Liao Q."/>
            <person name="Li Y."/>
            <person name="Zhou Q."/>
            <person name="Bi G."/>
            <person name="Li C."/>
            <person name="Du R."/>
            <person name="Wang X."/>
            <person name="Sun T."/>
            <person name="Guo L."/>
            <person name="Liang H."/>
            <person name="Lu P."/>
            <person name="Wu Y."/>
            <person name="Zhang Z."/>
            <person name="Ro D.K."/>
            <person name="Shang Y."/>
            <person name="Huang S."/>
            <person name="Yan J."/>
        </authorList>
    </citation>
    <scope>NUCLEOTIDE SEQUENCE [LARGE SCALE GENOMIC DNA]</scope>
    <source>
        <strain evidence="8">Ta-2019</strain>
    </source>
</reference>
<keyword evidence="4" id="KW-0804">Transcription</keyword>
<dbReference type="SUPFAM" id="SSF54171">
    <property type="entry name" value="DNA-binding domain"/>
    <property type="match status" value="1"/>
</dbReference>
<evidence type="ECO:0000259" key="7">
    <source>
        <dbReference type="PROSITE" id="PS51032"/>
    </source>
</evidence>
<dbReference type="GO" id="GO:0003700">
    <property type="term" value="F:DNA-binding transcription factor activity"/>
    <property type="evidence" value="ECO:0007669"/>
    <property type="project" value="InterPro"/>
</dbReference>
<dbReference type="PROSITE" id="PS51032">
    <property type="entry name" value="AP2_ERF"/>
    <property type="match status" value="1"/>
</dbReference>
<comment type="subcellular location">
    <subcellularLocation>
        <location evidence="1">Nucleus</location>
    </subcellularLocation>
</comment>
<evidence type="ECO:0000313" key="9">
    <source>
        <dbReference type="Proteomes" id="UP000824469"/>
    </source>
</evidence>
<dbReference type="InterPro" id="IPR001471">
    <property type="entry name" value="AP2/ERF_dom"/>
</dbReference>
<dbReference type="InterPro" id="IPR016177">
    <property type="entry name" value="DNA-bd_dom_sf"/>
</dbReference>
<evidence type="ECO:0000256" key="2">
    <source>
        <dbReference type="ARBA" id="ARBA00023015"/>
    </source>
</evidence>
<dbReference type="GO" id="GO:0005634">
    <property type="term" value="C:nucleus"/>
    <property type="evidence" value="ECO:0007669"/>
    <property type="project" value="UniProtKB-SubCell"/>
</dbReference>
<organism evidence="8 9">
    <name type="scientific">Taxus chinensis</name>
    <name type="common">Chinese yew</name>
    <name type="synonym">Taxus wallichiana var. chinensis</name>
    <dbReference type="NCBI Taxonomy" id="29808"/>
    <lineage>
        <taxon>Eukaryota</taxon>
        <taxon>Viridiplantae</taxon>
        <taxon>Streptophyta</taxon>
        <taxon>Embryophyta</taxon>
        <taxon>Tracheophyta</taxon>
        <taxon>Spermatophyta</taxon>
        <taxon>Pinopsida</taxon>
        <taxon>Pinidae</taxon>
        <taxon>Conifers II</taxon>
        <taxon>Cupressales</taxon>
        <taxon>Taxaceae</taxon>
        <taxon>Taxus</taxon>
    </lineage>
</organism>
<dbReference type="FunFam" id="3.30.730.10:FF:000001">
    <property type="entry name" value="Ethylene-responsive transcription factor 2"/>
    <property type="match status" value="1"/>
</dbReference>
<name>A0AA38GKQ1_TAXCH</name>
<dbReference type="EMBL" id="JAHRHJ020000002">
    <property type="protein sequence ID" value="KAH9324266.1"/>
    <property type="molecule type" value="Genomic_DNA"/>
</dbReference>
<protein>
    <recommendedName>
        <fullName evidence="7">AP2/ERF domain-containing protein</fullName>
    </recommendedName>
</protein>
<evidence type="ECO:0000256" key="6">
    <source>
        <dbReference type="SAM" id="MobiDB-lite"/>
    </source>
</evidence>
<proteinExistence type="predicted"/>
<dbReference type="SMART" id="SM00380">
    <property type="entry name" value="AP2"/>
    <property type="match status" value="1"/>
</dbReference>
<dbReference type="InterPro" id="IPR036955">
    <property type="entry name" value="AP2/ERF_dom_sf"/>
</dbReference>
<evidence type="ECO:0000256" key="5">
    <source>
        <dbReference type="ARBA" id="ARBA00023242"/>
    </source>
</evidence>
<evidence type="ECO:0000256" key="4">
    <source>
        <dbReference type="ARBA" id="ARBA00023163"/>
    </source>
</evidence>